<feature type="compositionally biased region" description="Low complexity" evidence="1">
    <location>
        <begin position="51"/>
        <end position="67"/>
    </location>
</feature>
<dbReference type="PROSITE" id="PS51840">
    <property type="entry name" value="C2_NT"/>
    <property type="match status" value="1"/>
</dbReference>
<evidence type="ECO:0000259" key="2">
    <source>
        <dbReference type="PROSITE" id="PS51840"/>
    </source>
</evidence>
<dbReference type="EMBL" id="JBBXJM010000003">
    <property type="protein sequence ID" value="KAL1409853.1"/>
    <property type="molecule type" value="Genomic_DNA"/>
</dbReference>
<comment type="caution">
    <text evidence="3">The sequence shown here is derived from an EMBL/GenBank/DDBJ whole genome shotgun (WGS) entry which is preliminary data.</text>
</comment>
<reference evidence="3 4" key="1">
    <citation type="submission" date="2023-08" db="EMBL/GenBank/DDBJ databases">
        <title>Annotated Genome Sequence of Vanrija albida AlHP1.</title>
        <authorList>
            <person name="Herzog R."/>
        </authorList>
    </citation>
    <scope>NUCLEOTIDE SEQUENCE [LARGE SCALE GENOMIC DNA]</scope>
    <source>
        <strain evidence="3 4">AlHP1</strain>
    </source>
</reference>
<keyword evidence="4" id="KW-1185">Reference proteome</keyword>
<dbReference type="RefSeq" id="XP_069209797.1">
    <property type="nucleotide sequence ID" value="XM_069352379.1"/>
</dbReference>
<dbReference type="PANTHER" id="PTHR21456">
    <property type="entry name" value="FAMILY WITH SEQUENCE SIMILARITY 102"/>
    <property type="match status" value="1"/>
</dbReference>
<accession>A0ABR3Q541</accession>
<feature type="compositionally biased region" description="Low complexity" evidence="1">
    <location>
        <begin position="327"/>
        <end position="346"/>
    </location>
</feature>
<feature type="compositionally biased region" description="Basic residues" evidence="1">
    <location>
        <begin position="663"/>
        <end position="672"/>
    </location>
</feature>
<proteinExistence type="predicted"/>
<dbReference type="Proteomes" id="UP001565368">
    <property type="component" value="Unassembled WGS sequence"/>
</dbReference>
<feature type="compositionally biased region" description="Polar residues" evidence="1">
    <location>
        <begin position="16"/>
        <end position="50"/>
    </location>
</feature>
<organism evidence="3 4">
    <name type="scientific">Vanrija albida</name>
    <dbReference type="NCBI Taxonomy" id="181172"/>
    <lineage>
        <taxon>Eukaryota</taxon>
        <taxon>Fungi</taxon>
        <taxon>Dikarya</taxon>
        <taxon>Basidiomycota</taxon>
        <taxon>Agaricomycotina</taxon>
        <taxon>Tremellomycetes</taxon>
        <taxon>Trichosporonales</taxon>
        <taxon>Trichosporonaceae</taxon>
        <taxon>Vanrija</taxon>
    </lineage>
</organism>
<feature type="domain" description="C2 NT-type" evidence="2">
    <location>
        <begin position="83"/>
        <end position="477"/>
    </location>
</feature>
<feature type="region of interest" description="Disordered" evidence="1">
    <location>
        <begin position="631"/>
        <end position="678"/>
    </location>
</feature>
<dbReference type="Pfam" id="PF10358">
    <property type="entry name" value="NT-C2"/>
    <property type="match status" value="1"/>
</dbReference>
<name>A0ABR3Q541_9TREE</name>
<evidence type="ECO:0000256" key="1">
    <source>
        <dbReference type="SAM" id="MobiDB-lite"/>
    </source>
</evidence>
<feature type="region of interest" description="Disordered" evidence="1">
    <location>
        <begin position="561"/>
        <end position="598"/>
    </location>
</feature>
<feature type="region of interest" description="Disordered" evidence="1">
    <location>
        <begin position="134"/>
        <end position="358"/>
    </location>
</feature>
<feature type="region of interest" description="Disordered" evidence="1">
    <location>
        <begin position="1"/>
        <end position="76"/>
    </location>
</feature>
<dbReference type="PANTHER" id="PTHR21456:SF1">
    <property type="entry name" value="C2 NT-TYPE DOMAIN-CONTAINING PROTEIN"/>
    <property type="match status" value="1"/>
</dbReference>
<evidence type="ECO:0000313" key="3">
    <source>
        <dbReference type="EMBL" id="KAL1409853.1"/>
    </source>
</evidence>
<feature type="compositionally biased region" description="Basic and acidic residues" evidence="1">
    <location>
        <begin position="561"/>
        <end position="576"/>
    </location>
</feature>
<protein>
    <recommendedName>
        <fullName evidence="2">C2 NT-type domain-containing protein</fullName>
    </recommendedName>
</protein>
<dbReference type="InterPro" id="IPR019448">
    <property type="entry name" value="NT-C2"/>
</dbReference>
<feature type="compositionally biased region" description="Polar residues" evidence="1">
    <location>
        <begin position="301"/>
        <end position="326"/>
    </location>
</feature>
<evidence type="ECO:0000313" key="4">
    <source>
        <dbReference type="Proteomes" id="UP001565368"/>
    </source>
</evidence>
<gene>
    <name evidence="3" type="ORF">Q8F55_003852</name>
</gene>
<feature type="compositionally biased region" description="Low complexity" evidence="1">
    <location>
        <begin position="158"/>
        <end position="172"/>
    </location>
</feature>
<feature type="compositionally biased region" description="Polar residues" evidence="1">
    <location>
        <begin position="271"/>
        <end position="293"/>
    </location>
</feature>
<feature type="compositionally biased region" description="Basic and acidic residues" evidence="1">
    <location>
        <begin position="193"/>
        <end position="207"/>
    </location>
</feature>
<dbReference type="GeneID" id="95984895"/>
<sequence length="772" mass="83947">MAPSKQASRATLDVPTPSSDSGTSSATPAPSIRNRTATPTMRSASSTTHRAVSSASTAAKSASTTTVDDAPHSHSKFGSKLRKLFEHQKHATFQVNVTIHELSNIPQLEGDFAVRWKFRGHRPRHADQLLASPARRIRPQNRVSPKPSVPNLRTLRPSSSAMSLRSASTTTAVSPVAGSSRGGANGSSNWLAPHREHTLPITHREQTHPAPLPTKRKQEKKGSDPTPLRQSLRAQSVGEGAKRDGDGCPPVVDEPELLGHNADENDAVPLSASSSRSNQSPITPLTASSTAESDSVRDSASIVSKSSRAPSLTASRPWESNPSARWSSISDSSQALPSPSAPSDSPLMEEDSEHVSHERKGMTEIFPIKAHAVTWEQELQHVIRLPIEVPEGSQGHLVADQSIPLLVGGPKSDAGIKFEIHQSDKKTDDTTSRDRSIFGYVDVDLAPFADLGKTTRRFLLKDSKTNATLRVTVTMRFIGGDQDWIAPTLQDGHLVRSINELHTDESALGDLQLYHRPSISSQSDTSSVSGRPSFRSSASNASVTKVYSAVVAPRNRYTAVEHHLLPDESKNRRRGLDSAPASADSSVHDLRSAPTDMSQFRQTKNGTLLTESPQASPSLQATALSVDTSYFDQPTAPEAPRSQLSGFGPAHQDSLLSPDQAPRGHRHAHHDSRHSLEEKHNILPEVVIEHVFNPTASHEFTPFTYVKESDTSEDEEELTDELDNEPNEVDLSDHPVGGQAKICWSKIRRRAVTHLPHPHHRHRMATLPTASR</sequence>
<dbReference type="InterPro" id="IPR039931">
    <property type="entry name" value="EEIG1/2-like"/>
</dbReference>